<feature type="domain" description="5'-3' exonuclease" evidence="5">
    <location>
        <begin position="2"/>
        <end position="262"/>
    </location>
</feature>
<dbReference type="InterPro" id="IPR029060">
    <property type="entry name" value="PIN-like_dom_sf"/>
</dbReference>
<dbReference type="GO" id="GO:0017108">
    <property type="term" value="F:5'-flap endonuclease activity"/>
    <property type="evidence" value="ECO:0007669"/>
    <property type="project" value="InterPro"/>
</dbReference>
<name>A0A382L7F5_9ZZZZ</name>
<keyword evidence="3" id="KW-0269">Exonuclease</keyword>
<proteinExistence type="predicted"/>
<dbReference type="SUPFAM" id="SSF88723">
    <property type="entry name" value="PIN domain-like"/>
    <property type="match status" value="1"/>
</dbReference>
<evidence type="ECO:0000256" key="4">
    <source>
        <dbReference type="ARBA" id="ARBA00023125"/>
    </source>
</evidence>
<keyword evidence="1" id="KW-0540">Nuclease</keyword>
<dbReference type="Pfam" id="PF02739">
    <property type="entry name" value="5_3_exonuc_N"/>
    <property type="match status" value="1"/>
</dbReference>
<dbReference type="Gene3D" id="3.40.50.1010">
    <property type="entry name" value="5'-nuclease"/>
    <property type="match status" value="1"/>
</dbReference>
<dbReference type="CDD" id="cd09898">
    <property type="entry name" value="H3TH_53EXO"/>
    <property type="match status" value="1"/>
</dbReference>
<dbReference type="AlphaFoldDB" id="A0A382L7F5"/>
<evidence type="ECO:0000256" key="3">
    <source>
        <dbReference type="ARBA" id="ARBA00022839"/>
    </source>
</evidence>
<dbReference type="GO" id="GO:0033567">
    <property type="term" value="P:DNA replication, Okazaki fragment processing"/>
    <property type="evidence" value="ECO:0007669"/>
    <property type="project" value="InterPro"/>
</dbReference>
<dbReference type="FunFam" id="1.10.150.20:FF:000003">
    <property type="entry name" value="DNA polymerase I"/>
    <property type="match status" value="1"/>
</dbReference>
<sequence length="291" mass="32661">MKHLYLVDGSGFIFRAFYALPLMTSPEGIPVNAVYGFTNMLLKLIKEIEAKENDLCGIAIVFDSSRKTFRNEIYPEYKANRSDPPPDLIPQFSLIREATKAFGLPSVELLGYEADDIIATFAKAAIDQNMKVTIFSSDKDLMQLVDKSILMRDPMKDRVIDAKEVLDKFGVNPERVIDVQALAGDSSDNIPGAPGIGIKTAAELINAFGSLDELLENADKIKQPKRRDSILQNIEEIKIFRQLVKLKNDVPIKNKINDFSFPGIDLPKLKSFLEKHSFNKIIQRIQSEPSN</sequence>
<dbReference type="InterPro" id="IPR036279">
    <property type="entry name" value="5-3_exonuclease_C_sf"/>
</dbReference>
<feature type="non-terminal residue" evidence="6">
    <location>
        <position position="291"/>
    </location>
</feature>
<evidence type="ECO:0000259" key="5">
    <source>
        <dbReference type="SMART" id="SM00475"/>
    </source>
</evidence>
<dbReference type="SMART" id="SM00279">
    <property type="entry name" value="HhH2"/>
    <property type="match status" value="1"/>
</dbReference>
<accession>A0A382L7F5</accession>
<organism evidence="6">
    <name type="scientific">marine metagenome</name>
    <dbReference type="NCBI Taxonomy" id="408172"/>
    <lineage>
        <taxon>unclassified sequences</taxon>
        <taxon>metagenomes</taxon>
        <taxon>ecological metagenomes</taxon>
    </lineage>
</organism>
<dbReference type="InterPro" id="IPR020045">
    <property type="entry name" value="DNA_polI_H3TH"/>
</dbReference>
<dbReference type="InterPro" id="IPR038969">
    <property type="entry name" value="FEN"/>
</dbReference>
<dbReference type="FunFam" id="3.40.50.1010:FF:000001">
    <property type="entry name" value="DNA polymerase I"/>
    <property type="match status" value="1"/>
</dbReference>
<dbReference type="InterPro" id="IPR020046">
    <property type="entry name" value="5-3_exonucl_a-hlix_arch_N"/>
</dbReference>
<dbReference type="GO" id="GO:0003677">
    <property type="term" value="F:DNA binding"/>
    <property type="evidence" value="ECO:0007669"/>
    <property type="project" value="UniProtKB-KW"/>
</dbReference>
<protein>
    <recommendedName>
        <fullName evidence="5">5'-3' exonuclease domain-containing protein</fullName>
    </recommendedName>
</protein>
<evidence type="ECO:0000256" key="2">
    <source>
        <dbReference type="ARBA" id="ARBA00022801"/>
    </source>
</evidence>
<dbReference type="GO" id="GO:0008409">
    <property type="term" value="F:5'-3' exonuclease activity"/>
    <property type="evidence" value="ECO:0007669"/>
    <property type="project" value="InterPro"/>
</dbReference>
<dbReference type="InterPro" id="IPR008918">
    <property type="entry name" value="HhH2"/>
</dbReference>
<keyword evidence="2" id="KW-0378">Hydrolase</keyword>
<dbReference type="InterPro" id="IPR002421">
    <property type="entry name" value="5-3_exonuclease"/>
</dbReference>
<dbReference type="Pfam" id="PF01367">
    <property type="entry name" value="5_3_exonuc"/>
    <property type="match status" value="1"/>
</dbReference>
<dbReference type="PANTHER" id="PTHR42646:SF2">
    <property type="entry name" value="5'-3' EXONUCLEASE FAMILY PROTEIN"/>
    <property type="match status" value="1"/>
</dbReference>
<keyword evidence="4" id="KW-0238">DNA-binding</keyword>
<reference evidence="6" key="1">
    <citation type="submission" date="2018-05" db="EMBL/GenBank/DDBJ databases">
        <authorList>
            <person name="Lanie J.A."/>
            <person name="Ng W.-L."/>
            <person name="Kazmierczak K.M."/>
            <person name="Andrzejewski T.M."/>
            <person name="Davidsen T.M."/>
            <person name="Wayne K.J."/>
            <person name="Tettelin H."/>
            <person name="Glass J.I."/>
            <person name="Rusch D."/>
            <person name="Podicherti R."/>
            <person name="Tsui H.-C.T."/>
            <person name="Winkler M.E."/>
        </authorList>
    </citation>
    <scope>NUCLEOTIDE SEQUENCE</scope>
</reference>
<dbReference type="SUPFAM" id="SSF47807">
    <property type="entry name" value="5' to 3' exonuclease, C-terminal subdomain"/>
    <property type="match status" value="1"/>
</dbReference>
<dbReference type="CDD" id="cd09859">
    <property type="entry name" value="PIN_53EXO"/>
    <property type="match status" value="1"/>
</dbReference>
<dbReference type="PANTHER" id="PTHR42646">
    <property type="entry name" value="FLAP ENDONUCLEASE XNI"/>
    <property type="match status" value="1"/>
</dbReference>
<dbReference type="SMART" id="SM00475">
    <property type="entry name" value="53EXOc"/>
    <property type="match status" value="1"/>
</dbReference>
<dbReference type="Gene3D" id="1.10.150.20">
    <property type="entry name" value="5' to 3' exonuclease, C-terminal subdomain"/>
    <property type="match status" value="1"/>
</dbReference>
<evidence type="ECO:0000313" key="6">
    <source>
        <dbReference type="EMBL" id="SVC32874.1"/>
    </source>
</evidence>
<evidence type="ECO:0000256" key="1">
    <source>
        <dbReference type="ARBA" id="ARBA00022722"/>
    </source>
</evidence>
<gene>
    <name evidence="6" type="ORF">METZ01_LOCUS285728</name>
</gene>
<dbReference type="EMBL" id="UINC01085380">
    <property type="protein sequence ID" value="SVC32874.1"/>
    <property type="molecule type" value="Genomic_DNA"/>
</dbReference>